<dbReference type="RefSeq" id="XP_047847229.1">
    <property type="nucleotide sequence ID" value="XM_047991219.1"/>
</dbReference>
<evidence type="ECO:0000313" key="2">
    <source>
        <dbReference type="Proteomes" id="UP000829364"/>
    </source>
</evidence>
<keyword evidence="1" id="KW-0808">Transferase</keyword>
<dbReference type="OrthoDB" id="9972683at2759"/>
<dbReference type="EMBL" id="CP086363">
    <property type="protein sequence ID" value="UNI23748.1"/>
    <property type="molecule type" value="Genomic_DNA"/>
</dbReference>
<dbReference type="EC" id="2.3.1.31" evidence="1"/>
<keyword evidence="1" id="KW-0012">Acyltransferase</keyword>
<dbReference type="GeneID" id="72071494"/>
<reference evidence="1" key="1">
    <citation type="submission" date="2021-11" db="EMBL/GenBank/DDBJ databases">
        <title>Purpureocillium_takamizusanense_genome.</title>
        <authorList>
            <person name="Nguyen N.-H."/>
        </authorList>
    </citation>
    <scope>NUCLEOTIDE SEQUENCE</scope>
    <source>
        <strain evidence="1">PT3</strain>
    </source>
</reference>
<gene>
    <name evidence="1" type="ORF">JDV02_009549</name>
</gene>
<name>A0A9Q8VFL4_9HYPO</name>
<dbReference type="Proteomes" id="UP000829364">
    <property type="component" value="Chromosome 10"/>
</dbReference>
<sequence>MATTATWRSRTTGYSPTGLGVDRLRLVGRYAVVALGRHVYPDFVDVAMPRPELPTKTADRNRIPRKMIMDAIQRGPGCREGEYTEQPVQGLKAAVNHDT</sequence>
<organism evidence="1 2">
    <name type="scientific">Purpureocillium takamizusanense</name>
    <dbReference type="NCBI Taxonomy" id="2060973"/>
    <lineage>
        <taxon>Eukaryota</taxon>
        <taxon>Fungi</taxon>
        <taxon>Dikarya</taxon>
        <taxon>Ascomycota</taxon>
        <taxon>Pezizomycotina</taxon>
        <taxon>Sordariomycetes</taxon>
        <taxon>Hypocreomycetidae</taxon>
        <taxon>Hypocreales</taxon>
        <taxon>Ophiocordycipitaceae</taxon>
        <taxon>Purpureocillium</taxon>
    </lineage>
</organism>
<dbReference type="GO" id="GO:0004414">
    <property type="term" value="F:homoserine O-acetyltransferase activity"/>
    <property type="evidence" value="ECO:0007669"/>
    <property type="project" value="UniProtKB-EC"/>
</dbReference>
<protein>
    <submittedName>
        <fullName evidence="1">Homoserine O-acetyltransferase</fullName>
        <ecNumber evidence="1">2.3.1.31</ecNumber>
    </submittedName>
</protein>
<accession>A0A9Q8VFL4</accession>
<dbReference type="KEGG" id="ptkz:JDV02_009549"/>
<dbReference type="AlphaFoldDB" id="A0A9Q8VFL4"/>
<evidence type="ECO:0000313" key="1">
    <source>
        <dbReference type="EMBL" id="UNI23748.1"/>
    </source>
</evidence>
<keyword evidence="2" id="KW-1185">Reference proteome</keyword>
<proteinExistence type="predicted"/>